<dbReference type="PANTHER" id="PTHR10000:SF8">
    <property type="entry name" value="HAD SUPERFAMILY HYDROLASE-LIKE, TYPE 3"/>
    <property type="match status" value="1"/>
</dbReference>
<gene>
    <name evidence="1" type="ORF">J8380_15445</name>
</gene>
<name>A0ABX7X162_9GAMM</name>
<organism evidence="1 2">
    <name type="scientific">Candidatus Thiothrix anitrata</name>
    <dbReference type="NCBI Taxonomy" id="2823902"/>
    <lineage>
        <taxon>Bacteria</taxon>
        <taxon>Pseudomonadati</taxon>
        <taxon>Pseudomonadota</taxon>
        <taxon>Gammaproteobacteria</taxon>
        <taxon>Thiotrichales</taxon>
        <taxon>Thiotrichaceae</taxon>
        <taxon>Thiothrix</taxon>
    </lineage>
</organism>
<dbReference type="PANTHER" id="PTHR10000">
    <property type="entry name" value="PHOSPHOSERINE PHOSPHATASE"/>
    <property type="match status" value="1"/>
</dbReference>
<proteinExistence type="predicted"/>
<dbReference type="Pfam" id="PF08282">
    <property type="entry name" value="Hydrolase_3"/>
    <property type="match status" value="2"/>
</dbReference>
<accession>A0ABX7X162</accession>
<dbReference type="SUPFAM" id="SSF56784">
    <property type="entry name" value="HAD-like"/>
    <property type="match status" value="1"/>
</dbReference>
<reference evidence="1 2" key="1">
    <citation type="submission" date="2021-04" db="EMBL/GenBank/DDBJ databases">
        <title>Genomics, taxonomy and metabolism of representatives of sulfur bacteria of the genus Thiothrix: Thiothrix fructosivorans QT, Thiothrix unzii A1T and three new species, Thiothrix subterranea sp. nov., Thiothrix litoralis sp. nov. and 'Candidatus Thiothrix anitrata' sp. nov.</title>
        <authorList>
            <person name="Ravin N.V."/>
            <person name="Smolyakov D."/>
            <person name="Rudenko T.S."/>
            <person name="Mardanov A.V."/>
            <person name="Beletsky A.V."/>
            <person name="Markov N.D."/>
            <person name="Fomenkov A.I."/>
            <person name="Roberts R.J."/>
            <person name="Karnachuk O.V."/>
            <person name="Novikov A."/>
            <person name="Grabovich M.Y."/>
        </authorList>
    </citation>
    <scope>NUCLEOTIDE SEQUENCE [LARGE SCALE GENOMIC DNA]</scope>
    <source>
        <strain evidence="1 2">A52</strain>
    </source>
</reference>
<evidence type="ECO:0000313" key="2">
    <source>
        <dbReference type="Proteomes" id="UP000672027"/>
    </source>
</evidence>
<dbReference type="Gene3D" id="3.90.1070.10">
    <property type="match status" value="1"/>
</dbReference>
<keyword evidence="2" id="KW-1185">Reference proteome</keyword>
<dbReference type="InterPro" id="IPR036412">
    <property type="entry name" value="HAD-like_sf"/>
</dbReference>
<dbReference type="Gene3D" id="3.40.50.1000">
    <property type="entry name" value="HAD superfamily/HAD-like"/>
    <property type="match status" value="1"/>
</dbReference>
<dbReference type="RefSeq" id="WP_210226449.1">
    <property type="nucleotide sequence ID" value="NZ_CP072800.1"/>
</dbReference>
<dbReference type="InterPro" id="IPR023214">
    <property type="entry name" value="HAD_sf"/>
</dbReference>
<sequence>MDVVVFDIDGCITSGKGCVTSSLLLAALSDEVLSKEKIYTLCTGRSAPYVEAIAQVIGIDQWCVCENGAYLYHPKTDEIIYNPLIKSEALAALLLLNQLFRQEQYRNVCKIELGKEVCISLNPLNISVEALFEMVAKESDPNLLYVNHSASAVDITPKGVDKGTGLKLLAQIVGFNLSDVLAVGDSSGDLPFMKLSGKTACPANASDVVKMIADYISPYPTTEGVVDILRHDCDNAIK</sequence>
<evidence type="ECO:0000313" key="1">
    <source>
        <dbReference type="EMBL" id="QTR49610.1"/>
    </source>
</evidence>
<dbReference type="Proteomes" id="UP000672027">
    <property type="component" value="Chromosome"/>
</dbReference>
<protein>
    <submittedName>
        <fullName evidence="1">HAD family phosphatase</fullName>
    </submittedName>
</protein>
<dbReference type="EMBL" id="CP072800">
    <property type="protein sequence ID" value="QTR49610.1"/>
    <property type="molecule type" value="Genomic_DNA"/>
</dbReference>